<dbReference type="PANTHER" id="PTHR34683">
    <property type="entry name" value="EXPRESSED PROTEIN-RELATED"/>
    <property type="match status" value="1"/>
</dbReference>
<reference evidence="1" key="1">
    <citation type="journal article" date="2020" name="Nat. Genet.">
        <title>Genomic diversifications of five Gossypium allopolyploid species and their impact on cotton improvement.</title>
        <authorList>
            <person name="Chen Z.J."/>
            <person name="Sreedasyam A."/>
            <person name="Ando A."/>
            <person name="Song Q."/>
            <person name="De Santiago L.M."/>
            <person name="Hulse-Kemp A.M."/>
            <person name="Ding M."/>
            <person name="Ye W."/>
            <person name="Kirkbride R.C."/>
            <person name="Jenkins J."/>
            <person name="Plott C."/>
            <person name="Lovell J."/>
            <person name="Lin Y.M."/>
            <person name="Vaughn R."/>
            <person name="Liu B."/>
            <person name="Simpson S."/>
            <person name="Scheffler B.E."/>
            <person name="Wen L."/>
            <person name="Saski C.A."/>
            <person name="Grover C.E."/>
            <person name="Hu G."/>
            <person name="Conover J.L."/>
            <person name="Carlson J.W."/>
            <person name="Shu S."/>
            <person name="Boston L.B."/>
            <person name="Williams M."/>
            <person name="Peterson D.G."/>
            <person name="McGee K."/>
            <person name="Jones D.C."/>
            <person name="Wendel J.F."/>
            <person name="Stelly D.M."/>
            <person name="Grimwood J."/>
            <person name="Schmutz J."/>
        </authorList>
    </citation>
    <scope>NUCLEOTIDE SEQUENCE [LARGE SCALE GENOMIC DNA]</scope>
    <source>
        <strain evidence="1">cv. TM-1</strain>
    </source>
</reference>
<dbReference type="Proteomes" id="UP000818029">
    <property type="component" value="Chromosome A03"/>
</dbReference>
<accession>A0A1U8HJT6</accession>
<evidence type="ECO:0000313" key="2">
    <source>
        <dbReference type="RefSeq" id="XP_016666315.1"/>
    </source>
</evidence>
<proteinExistence type="predicted"/>
<gene>
    <name evidence="2" type="primary">LOC107886772</name>
</gene>
<protein>
    <submittedName>
        <fullName evidence="2">Uncharacterized protein isoform X1</fullName>
    </submittedName>
</protein>
<dbReference type="AlphaFoldDB" id="A0A1U8HJT6"/>
<evidence type="ECO:0000313" key="1">
    <source>
        <dbReference type="Proteomes" id="UP000818029"/>
    </source>
</evidence>
<dbReference type="RefSeq" id="XP_016666315.1">
    <property type="nucleotide sequence ID" value="XM_016810826.2"/>
</dbReference>
<name>A0A1U8HJT6_GOSHI</name>
<reference evidence="2" key="2">
    <citation type="submission" date="2025-08" db="UniProtKB">
        <authorList>
            <consortium name="RefSeq"/>
        </authorList>
    </citation>
    <scope>IDENTIFICATION</scope>
</reference>
<organism evidence="1 2">
    <name type="scientific">Gossypium hirsutum</name>
    <name type="common">Upland cotton</name>
    <name type="synonym">Gossypium mexicanum</name>
    <dbReference type="NCBI Taxonomy" id="3635"/>
    <lineage>
        <taxon>Eukaryota</taxon>
        <taxon>Viridiplantae</taxon>
        <taxon>Streptophyta</taxon>
        <taxon>Embryophyta</taxon>
        <taxon>Tracheophyta</taxon>
        <taxon>Spermatophyta</taxon>
        <taxon>Magnoliopsida</taxon>
        <taxon>eudicotyledons</taxon>
        <taxon>Gunneridae</taxon>
        <taxon>Pentapetalae</taxon>
        <taxon>rosids</taxon>
        <taxon>malvids</taxon>
        <taxon>Malvales</taxon>
        <taxon>Malvaceae</taxon>
        <taxon>Malvoideae</taxon>
        <taxon>Gossypium</taxon>
    </lineage>
</organism>
<dbReference type="PaxDb" id="3635-A0A1U8HJT6"/>
<keyword evidence="1" id="KW-1185">Reference proteome</keyword>
<dbReference type="OrthoDB" id="1007227at2759"/>
<dbReference type="KEGG" id="ghi:107886772"/>
<sequence>MQEAKIPRCVWLPRKYSKLPLTNLESPPLLYKSRQASTQYFLTISVQLFNFPPKKITFLLPLLSRSFEPDCLFPTMKKSALFSVSLAATISAFTPNFQFTSEKETENENSTIKKSTLTEKFAPRFDGLKFIETLITAHR</sequence>
<dbReference type="GeneID" id="107886772"/>
<dbReference type="PANTHER" id="PTHR34683:SF2">
    <property type="entry name" value="EXPRESSED PROTEIN"/>
    <property type="match status" value="1"/>
</dbReference>